<comment type="caution">
    <text evidence="9">The sequence shown here is derived from an EMBL/GenBank/DDBJ whole genome shotgun (WGS) entry which is preliminary data.</text>
</comment>
<name>A0AB37YWD8_9BACI</name>
<dbReference type="GO" id="GO:0016740">
    <property type="term" value="F:transferase activity"/>
    <property type="evidence" value="ECO:0007669"/>
    <property type="project" value="UniProtKB-KW"/>
</dbReference>
<reference evidence="9 10" key="1">
    <citation type="submission" date="2016-08" db="EMBL/GenBank/DDBJ databases">
        <authorList>
            <person name="Loux V."/>
            <person name="Rue O."/>
        </authorList>
    </citation>
    <scope>NUCLEOTIDE SEQUENCE [LARGE SCALE GENOMIC DNA]</scope>
    <source>
        <strain evidence="9 10">WSBC_10311</strain>
    </source>
</reference>
<dbReference type="Proteomes" id="UP000195728">
    <property type="component" value="Unassembled WGS sequence"/>
</dbReference>
<evidence type="ECO:0000313" key="10">
    <source>
        <dbReference type="Proteomes" id="UP000195728"/>
    </source>
</evidence>
<evidence type="ECO:0000256" key="4">
    <source>
        <dbReference type="ARBA" id="ARBA00022729"/>
    </source>
</evidence>
<dbReference type="AlphaFoldDB" id="A0AB37YWD8"/>
<evidence type="ECO:0000256" key="1">
    <source>
        <dbReference type="ARBA" id="ARBA00004418"/>
    </source>
</evidence>
<dbReference type="Pfam" id="PF16822">
    <property type="entry name" value="ALGX"/>
    <property type="match status" value="1"/>
</dbReference>
<evidence type="ECO:0000256" key="3">
    <source>
        <dbReference type="ARBA" id="ARBA00022679"/>
    </source>
</evidence>
<dbReference type="InterPro" id="IPR031811">
    <property type="entry name" value="ALGX/ALGJ_SGNH-like"/>
</dbReference>
<accession>A0AB37YWD8</accession>
<comment type="subcellular location">
    <subcellularLocation>
        <location evidence="1">Periplasm</location>
    </subcellularLocation>
</comment>
<comment type="pathway">
    <text evidence="2">Glycan biosynthesis; alginate biosynthesis.</text>
</comment>
<keyword evidence="7" id="KW-0472">Membrane</keyword>
<keyword evidence="3" id="KW-0808">Transferase</keyword>
<evidence type="ECO:0000256" key="2">
    <source>
        <dbReference type="ARBA" id="ARBA00005182"/>
    </source>
</evidence>
<keyword evidence="7" id="KW-0812">Transmembrane</keyword>
<gene>
    <name evidence="9" type="ORF">BC10311_04345</name>
</gene>
<dbReference type="EMBL" id="FMBG01000021">
    <property type="protein sequence ID" value="SCC55400.1"/>
    <property type="molecule type" value="Genomic_DNA"/>
</dbReference>
<feature type="domain" description="AlgX/AlgJ SGNH hydrolase-like" evidence="8">
    <location>
        <begin position="131"/>
        <end position="260"/>
    </location>
</feature>
<evidence type="ECO:0000259" key="8">
    <source>
        <dbReference type="Pfam" id="PF16822"/>
    </source>
</evidence>
<sequence length="422" mass="49616">MQLTIHLFTSASKGGLTMKNFTNRILITGFLAIIFGMCIWTGKIIYWDKKSFSDFENRELALNPVLTIDTIKSGKYFKDTELHFTDHIAARDRFIETYTKLQMKFNRTFVNNNYVADDGFILSAPTKIDMRNQIKQSVNELENLQTQFQKTEFYFLLAPSKLTAFSYKYPPYVDRGYDQKHRDYFVQELQKINFPVIDVLPALQKEFTHEQLEDLYFKTDHHWNMKGAFYAYEQTMKHIANESKIFKGNAVNRDDYKITTEKPNGQFIGSWNKQLYNLIETPETIPYVQLKQNPNMWDNYTVYLGPKSEESMKMPMKEFFAVDKNKLSPDYSSVYQTDYAQINILNPDAKTKLHAVIIKDSYADATYPLFAQEFEQTTFIDPRFAASKNVKQELEKLNADIVLFLYNDTSTNKEMYQFENKE</sequence>
<dbReference type="GO" id="GO:0042597">
    <property type="term" value="C:periplasmic space"/>
    <property type="evidence" value="ECO:0007669"/>
    <property type="project" value="UniProtKB-SubCell"/>
</dbReference>
<keyword evidence="4" id="KW-0732">Signal</keyword>
<organism evidence="9 10">
    <name type="scientific">Bacillus wiedmannii</name>
    <dbReference type="NCBI Taxonomy" id="1890302"/>
    <lineage>
        <taxon>Bacteria</taxon>
        <taxon>Bacillati</taxon>
        <taxon>Bacillota</taxon>
        <taxon>Bacilli</taxon>
        <taxon>Bacillales</taxon>
        <taxon>Bacillaceae</taxon>
        <taxon>Bacillus</taxon>
        <taxon>Bacillus cereus group</taxon>
    </lineage>
</organism>
<evidence type="ECO:0000256" key="7">
    <source>
        <dbReference type="SAM" id="Phobius"/>
    </source>
</evidence>
<dbReference type="GO" id="GO:0042121">
    <property type="term" value="P:alginic acid biosynthetic process"/>
    <property type="evidence" value="ECO:0007669"/>
    <property type="project" value="UniProtKB-KW"/>
</dbReference>
<proteinExistence type="predicted"/>
<evidence type="ECO:0000256" key="5">
    <source>
        <dbReference type="ARBA" id="ARBA00022764"/>
    </source>
</evidence>
<feature type="transmembrane region" description="Helical" evidence="7">
    <location>
        <begin position="25"/>
        <end position="46"/>
    </location>
</feature>
<evidence type="ECO:0000313" key="9">
    <source>
        <dbReference type="EMBL" id="SCC55400.1"/>
    </source>
</evidence>
<keyword evidence="6" id="KW-0016">Alginate biosynthesis</keyword>
<protein>
    <recommendedName>
        <fullName evidence="8">AlgX/AlgJ SGNH hydrolase-like domain-containing protein</fullName>
    </recommendedName>
</protein>
<keyword evidence="7" id="KW-1133">Transmembrane helix</keyword>
<evidence type="ECO:0000256" key="6">
    <source>
        <dbReference type="ARBA" id="ARBA00022841"/>
    </source>
</evidence>
<keyword evidence="5" id="KW-0574">Periplasm</keyword>